<protein>
    <submittedName>
        <fullName evidence="1">Uncharacterized protein</fullName>
    </submittedName>
</protein>
<reference evidence="1 2" key="1">
    <citation type="submission" date="2013-02" db="EMBL/GenBank/DDBJ databases">
        <title>The Genome Sequence of Acinetobacter sp. NIPH 809.</title>
        <authorList>
            <consortium name="The Broad Institute Genome Sequencing Platform"/>
            <consortium name="The Broad Institute Genome Sequencing Center for Infectious Disease"/>
            <person name="Cerqueira G."/>
            <person name="Feldgarden M."/>
            <person name="Courvalin P."/>
            <person name="Perichon B."/>
            <person name="Grillot-Courvalin C."/>
            <person name="Clermont D."/>
            <person name="Rocha E."/>
            <person name="Yoon E.-J."/>
            <person name="Nemec A."/>
            <person name="Walker B."/>
            <person name="Young S.K."/>
            <person name="Zeng Q."/>
            <person name="Gargeya S."/>
            <person name="Fitzgerald M."/>
            <person name="Haas B."/>
            <person name="Abouelleil A."/>
            <person name="Alvarado L."/>
            <person name="Arachchi H.M."/>
            <person name="Berlin A.M."/>
            <person name="Chapman S.B."/>
            <person name="Dewar J."/>
            <person name="Goldberg J."/>
            <person name="Griggs A."/>
            <person name="Gujja S."/>
            <person name="Hansen M."/>
            <person name="Howarth C."/>
            <person name="Imamovic A."/>
            <person name="Larimer J."/>
            <person name="McCowan C."/>
            <person name="Murphy C."/>
            <person name="Neiman D."/>
            <person name="Pearson M."/>
            <person name="Priest M."/>
            <person name="Roberts A."/>
            <person name="Saif S."/>
            <person name="Shea T."/>
            <person name="Sisk P."/>
            <person name="Sykes S."/>
            <person name="Wortman J."/>
            <person name="Nusbaum C."/>
            <person name="Birren B."/>
        </authorList>
    </citation>
    <scope>NUCLEOTIDE SEQUENCE [LARGE SCALE GENOMIC DNA]</scope>
    <source>
        <strain evidence="1 2">NIPH 809</strain>
    </source>
</reference>
<sequence length="102" mass="11947">MKALSQTEYQATFSPAMLDVTESAEEIVDLWGYADPVIEQLYHSCTAWEWYVKHIYESRDGQFQHLNIPVPLDNTYLVIVVDKPKREILGHYVLDLHPYPKH</sequence>
<dbReference type="RefSeq" id="WP_004657730.1">
    <property type="nucleotide sequence ID" value="NZ_CP158965.1"/>
</dbReference>
<gene>
    <name evidence="1" type="ORF">F993_03931</name>
</gene>
<proteinExistence type="predicted"/>
<keyword evidence="2" id="KW-1185">Reference proteome</keyword>
<dbReference type="Proteomes" id="UP000013034">
    <property type="component" value="Unassembled WGS sequence"/>
</dbReference>
<accession>A0ABN0JA85</accession>
<comment type="caution">
    <text evidence="1">The sequence shown here is derived from an EMBL/GenBank/DDBJ whole genome shotgun (WGS) entry which is preliminary data.</text>
</comment>
<evidence type="ECO:0000313" key="1">
    <source>
        <dbReference type="EMBL" id="ENU22002.1"/>
    </source>
</evidence>
<organism evidence="1 2">
    <name type="scientific">Acinetobacter proteolyticus</name>
    <dbReference type="NCBI Taxonomy" id="1776741"/>
    <lineage>
        <taxon>Bacteria</taxon>
        <taxon>Pseudomonadati</taxon>
        <taxon>Pseudomonadota</taxon>
        <taxon>Gammaproteobacteria</taxon>
        <taxon>Moraxellales</taxon>
        <taxon>Moraxellaceae</taxon>
        <taxon>Acinetobacter</taxon>
    </lineage>
</organism>
<name>A0ABN0JA85_9GAMM</name>
<evidence type="ECO:0000313" key="2">
    <source>
        <dbReference type="Proteomes" id="UP000013034"/>
    </source>
</evidence>
<dbReference type="EMBL" id="APOI01000030">
    <property type="protein sequence ID" value="ENU22002.1"/>
    <property type="molecule type" value="Genomic_DNA"/>
</dbReference>